<keyword evidence="1" id="KW-0732">Signal</keyword>
<dbReference type="OrthoDB" id="7873179at2759"/>
<dbReference type="GeneID" id="117574809"/>
<evidence type="ECO:0000313" key="2">
    <source>
        <dbReference type="Proteomes" id="UP000515160"/>
    </source>
</evidence>
<gene>
    <name evidence="3" type="primary">LOC117574809</name>
</gene>
<evidence type="ECO:0000256" key="1">
    <source>
        <dbReference type="SAM" id="SignalP"/>
    </source>
</evidence>
<sequence length="157" mass="16547">MKLNFKLNLMIFCSWWVIISNCLAVCEIGAYCLREMPRAAKANSGSRTRHMWQPRHPTGLVAPADAAAAAETGSCNRPTTLRPATDSNVAASQQLNGIGNATIQAAAAAAASPAVTLANYVYQCAAKRASSSSNSCASNSNDNISQLEQQLTVLQSS</sequence>
<name>A0A6P8XNP7_DROAB</name>
<feature type="signal peptide" evidence="1">
    <location>
        <begin position="1"/>
        <end position="24"/>
    </location>
</feature>
<accession>A0A6P8XNP7</accession>
<evidence type="ECO:0000313" key="3">
    <source>
        <dbReference type="RefSeq" id="XP_034114664.1"/>
    </source>
</evidence>
<dbReference type="RefSeq" id="XP_034114664.1">
    <property type="nucleotide sequence ID" value="XM_034258773.2"/>
</dbReference>
<keyword evidence="2" id="KW-1185">Reference proteome</keyword>
<reference evidence="3" key="1">
    <citation type="submission" date="2025-08" db="UniProtKB">
        <authorList>
            <consortium name="RefSeq"/>
        </authorList>
    </citation>
    <scope>IDENTIFICATION</scope>
    <source>
        <strain evidence="3">15112-1751.03</strain>
        <tissue evidence="3">Whole Adult</tissue>
    </source>
</reference>
<organism evidence="2 3">
    <name type="scientific">Drosophila albomicans</name>
    <name type="common">Fruit fly</name>
    <dbReference type="NCBI Taxonomy" id="7291"/>
    <lineage>
        <taxon>Eukaryota</taxon>
        <taxon>Metazoa</taxon>
        <taxon>Ecdysozoa</taxon>
        <taxon>Arthropoda</taxon>
        <taxon>Hexapoda</taxon>
        <taxon>Insecta</taxon>
        <taxon>Pterygota</taxon>
        <taxon>Neoptera</taxon>
        <taxon>Endopterygota</taxon>
        <taxon>Diptera</taxon>
        <taxon>Brachycera</taxon>
        <taxon>Muscomorpha</taxon>
        <taxon>Ephydroidea</taxon>
        <taxon>Drosophilidae</taxon>
        <taxon>Drosophila</taxon>
    </lineage>
</organism>
<feature type="chain" id="PRO_5027729738" evidence="1">
    <location>
        <begin position="25"/>
        <end position="157"/>
    </location>
</feature>
<protein>
    <submittedName>
        <fullName evidence="3">Uncharacterized protein LOC117574809 isoform X1</fullName>
    </submittedName>
</protein>
<dbReference type="Proteomes" id="UP000515160">
    <property type="component" value="Chromosome 2R"/>
</dbReference>
<proteinExistence type="predicted"/>
<dbReference type="AlphaFoldDB" id="A0A6P8XNP7"/>